<dbReference type="RefSeq" id="WP_279248122.1">
    <property type="nucleotide sequence ID" value="NZ_SHNO01000001.1"/>
</dbReference>
<keyword evidence="2" id="KW-1185">Reference proteome</keyword>
<reference evidence="1" key="1">
    <citation type="submission" date="2019-02" db="EMBL/GenBank/DDBJ databases">
        <authorList>
            <person name="Li S.-H."/>
        </authorList>
    </citation>
    <scope>NUCLEOTIDE SEQUENCE</scope>
    <source>
        <strain evidence="1">IMCC11814</strain>
    </source>
</reference>
<comment type="caution">
    <text evidence="1">The sequence shown here is derived from an EMBL/GenBank/DDBJ whole genome shotgun (WGS) entry which is preliminary data.</text>
</comment>
<evidence type="ECO:0000313" key="1">
    <source>
        <dbReference type="EMBL" id="MCX2976372.1"/>
    </source>
</evidence>
<evidence type="ECO:0000313" key="2">
    <source>
        <dbReference type="Proteomes" id="UP001143304"/>
    </source>
</evidence>
<gene>
    <name evidence="1" type="ORF">EYC82_03270</name>
</gene>
<dbReference type="Proteomes" id="UP001143304">
    <property type="component" value="Unassembled WGS sequence"/>
</dbReference>
<organism evidence="1 2">
    <name type="scientific">Candidatus Marimicrobium litorale</name>
    <dbReference type="NCBI Taxonomy" id="2518991"/>
    <lineage>
        <taxon>Bacteria</taxon>
        <taxon>Pseudomonadati</taxon>
        <taxon>Pseudomonadota</taxon>
        <taxon>Gammaproteobacteria</taxon>
        <taxon>Cellvibrionales</taxon>
        <taxon>Halieaceae</taxon>
        <taxon>Marimicrobium</taxon>
    </lineage>
</organism>
<proteinExistence type="predicted"/>
<sequence>MKLLNHTPDKVTLELSLHELHLANALIQVGRISHECDSPEGQALEDGFRSIVIRMDEAAKSEFESGGTH</sequence>
<name>A0ABT3T285_9GAMM</name>
<protein>
    <submittedName>
        <fullName evidence="1">Uncharacterized protein</fullName>
    </submittedName>
</protein>
<dbReference type="EMBL" id="SHNO01000001">
    <property type="protein sequence ID" value="MCX2976372.1"/>
    <property type="molecule type" value="Genomic_DNA"/>
</dbReference>
<accession>A0ABT3T285</accession>